<dbReference type="AlphaFoldDB" id="E6QQF7"/>
<comment type="caution">
    <text evidence="1">The sequence shown here is derived from an EMBL/GenBank/DDBJ whole genome shotgun (WGS) entry which is preliminary data.</text>
</comment>
<reference evidence="1" key="1">
    <citation type="submission" date="2009-10" db="EMBL/GenBank/DDBJ databases">
        <title>Diversity of trophic interactions inside an arsenic-rich microbial ecosystem.</title>
        <authorList>
            <person name="Bertin P.N."/>
            <person name="Heinrich-Salmeron A."/>
            <person name="Pelletier E."/>
            <person name="Goulhen-Chollet F."/>
            <person name="Arsene-Ploetze F."/>
            <person name="Gallien S."/>
            <person name="Calteau A."/>
            <person name="Vallenet D."/>
            <person name="Casiot C."/>
            <person name="Chane-Woon-Ming B."/>
            <person name="Giloteaux L."/>
            <person name="Barakat M."/>
            <person name="Bonnefoy V."/>
            <person name="Bruneel O."/>
            <person name="Chandler M."/>
            <person name="Cleiss J."/>
            <person name="Duran R."/>
            <person name="Elbaz-Poulichet F."/>
            <person name="Fonknechten N."/>
            <person name="Lauga B."/>
            <person name="Mornico D."/>
            <person name="Ortet P."/>
            <person name="Schaeffer C."/>
            <person name="Siguier P."/>
            <person name="Alexander Thil Smith A."/>
            <person name="Van Dorsselaer A."/>
            <person name="Weissenbach J."/>
            <person name="Medigue C."/>
            <person name="Le Paslier D."/>
        </authorList>
    </citation>
    <scope>NUCLEOTIDE SEQUENCE</scope>
</reference>
<dbReference type="EMBL" id="CABR01000032">
    <property type="protein sequence ID" value="CBI09478.1"/>
    <property type="molecule type" value="Genomic_DNA"/>
</dbReference>
<protein>
    <submittedName>
        <fullName evidence="1">Uncharacterized protein</fullName>
    </submittedName>
</protein>
<accession>E6QQF7</accession>
<gene>
    <name evidence="1" type="ORF">CARN7_0206</name>
</gene>
<proteinExistence type="predicted"/>
<organism evidence="1">
    <name type="scientific">mine drainage metagenome</name>
    <dbReference type="NCBI Taxonomy" id="410659"/>
    <lineage>
        <taxon>unclassified sequences</taxon>
        <taxon>metagenomes</taxon>
        <taxon>ecological metagenomes</taxon>
    </lineage>
</organism>
<name>E6QQF7_9ZZZZ</name>
<sequence length="102" mass="11141">MSKSVPATARDVSILAHPGGWALQANFYCQGGFNSVSILAHPGGWALPLSFGVNTLFNEFQSSPTPEGGRYLETNFYRRFQIGFNPRPPRRVGATTKLALRA</sequence>
<evidence type="ECO:0000313" key="1">
    <source>
        <dbReference type="EMBL" id="CBI09478.1"/>
    </source>
</evidence>